<organism evidence="2 3">
    <name type="scientific">Candidatus Woesebacteria bacterium GW2011_GWB1_33_22</name>
    <dbReference type="NCBI Taxonomy" id="1618566"/>
    <lineage>
        <taxon>Bacteria</taxon>
        <taxon>Candidatus Woeseibacteriota</taxon>
    </lineage>
</organism>
<dbReference type="Proteomes" id="UP000034778">
    <property type="component" value="Unassembled WGS sequence"/>
</dbReference>
<protein>
    <submittedName>
        <fullName evidence="2">Uncharacterized protein</fullName>
    </submittedName>
</protein>
<comment type="caution">
    <text evidence="2">The sequence shown here is derived from an EMBL/GenBank/DDBJ whole genome shotgun (WGS) entry which is preliminary data.</text>
</comment>
<gene>
    <name evidence="2" type="ORF">UR35_C0002G0030</name>
</gene>
<feature type="compositionally biased region" description="Basic and acidic residues" evidence="1">
    <location>
        <begin position="25"/>
        <end position="56"/>
    </location>
</feature>
<accession>A0A0G0CP89</accession>
<name>A0A0G0CP89_9BACT</name>
<feature type="region of interest" description="Disordered" evidence="1">
    <location>
        <begin position="1"/>
        <end position="56"/>
    </location>
</feature>
<evidence type="ECO:0000313" key="2">
    <source>
        <dbReference type="EMBL" id="KKP45197.1"/>
    </source>
</evidence>
<dbReference type="EMBL" id="LBOW01000002">
    <property type="protein sequence ID" value="KKP45197.1"/>
    <property type="molecule type" value="Genomic_DNA"/>
</dbReference>
<evidence type="ECO:0000256" key="1">
    <source>
        <dbReference type="SAM" id="MobiDB-lite"/>
    </source>
</evidence>
<reference evidence="2 3" key="1">
    <citation type="journal article" date="2015" name="Nature">
        <title>rRNA introns, odd ribosomes, and small enigmatic genomes across a large radiation of phyla.</title>
        <authorList>
            <person name="Brown C.T."/>
            <person name="Hug L.A."/>
            <person name="Thomas B.C."/>
            <person name="Sharon I."/>
            <person name="Castelle C.J."/>
            <person name="Singh A."/>
            <person name="Wilkins M.J."/>
            <person name="Williams K.H."/>
            <person name="Banfield J.F."/>
        </authorList>
    </citation>
    <scope>NUCLEOTIDE SEQUENCE [LARGE SCALE GENOMIC DNA]</scope>
</reference>
<dbReference type="STRING" id="1618566.UR35_C0002G0030"/>
<sequence>MINLNERQRDAIRRFGSNPSLDPLAEERFKKEFYNAKGPQKKEEKPKEEESKDKPS</sequence>
<evidence type="ECO:0000313" key="3">
    <source>
        <dbReference type="Proteomes" id="UP000034778"/>
    </source>
</evidence>
<dbReference type="AlphaFoldDB" id="A0A0G0CP89"/>
<proteinExistence type="predicted"/>
<feature type="compositionally biased region" description="Basic and acidic residues" evidence="1">
    <location>
        <begin position="1"/>
        <end position="13"/>
    </location>
</feature>